<organism evidence="9 10">
    <name type="scientific">Archaeoglobus veneficus (strain DSM 11195 / SNP6)</name>
    <dbReference type="NCBI Taxonomy" id="693661"/>
    <lineage>
        <taxon>Archaea</taxon>
        <taxon>Methanobacteriati</taxon>
        <taxon>Methanobacteriota</taxon>
        <taxon>Archaeoglobi</taxon>
        <taxon>Archaeoglobales</taxon>
        <taxon>Archaeoglobaceae</taxon>
        <taxon>Archaeoglobus</taxon>
    </lineage>
</organism>
<sequence length="254" mass="28077">MKAAVVYKPDSLDVAESVKEFLLSLNVEAEVCEQSKELENYNFIVSVGGDGTILRTLQMLDECPPIFGVNTGKVGLLTHASPEDFKEKLGKAIEDMNIEEFMRIECTNGERLIALNEIALLTAVPARLVEFTVCVDGIEIEKMRGDGLLISTPIGSTAYALSTGGPIIDPRMYCVLVVPVAPFKLGWKPWVVDASRTVEVTIHNRPCLAIADGHRIVEIPPGSKLVFEKSGFPARFFKIPNRIKRITEMLRKMD</sequence>
<evidence type="ECO:0000256" key="2">
    <source>
        <dbReference type="ARBA" id="ARBA00022679"/>
    </source>
</evidence>
<keyword evidence="5 8" id="KW-0067">ATP-binding</keyword>
<evidence type="ECO:0000313" key="9">
    <source>
        <dbReference type="EMBL" id="AEA47217.1"/>
    </source>
</evidence>
<dbReference type="STRING" id="693661.Arcve_1210"/>
<dbReference type="InterPro" id="IPR016064">
    <property type="entry name" value="NAD/diacylglycerol_kinase_sf"/>
</dbReference>
<dbReference type="GO" id="GO:0005524">
    <property type="term" value="F:ATP binding"/>
    <property type="evidence" value="ECO:0007669"/>
    <property type="project" value="UniProtKB-KW"/>
</dbReference>
<comment type="subcellular location">
    <subcellularLocation>
        <location evidence="8">Cytoplasm</location>
    </subcellularLocation>
</comment>
<dbReference type="HOGENOM" id="CLU_008831_0_2_2"/>
<feature type="binding site" evidence="8">
    <location>
        <position position="55"/>
    </location>
    <ligand>
        <name>NAD(+)</name>
        <dbReference type="ChEBI" id="CHEBI:57540"/>
    </ligand>
</feature>
<dbReference type="EC" id="2.7.1.23" evidence="8"/>
<dbReference type="EMBL" id="CP002588">
    <property type="protein sequence ID" value="AEA47217.1"/>
    <property type="molecule type" value="Genomic_DNA"/>
</dbReference>
<dbReference type="Gene3D" id="2.60.200.30">
    <property type="entry name" value="Probable inorganic polyphosphate/atp-NAD kinase, domain 2"/>
    <property type="match status" value="1"/>
</dbReference>
<feature type="active site" description="Proton acceptor" evidence="8">
    <location>
        <position position="50"/>
    </location>
</feature>
<feature type="binding site" evidence="8">
    <location>
        <begin position="157"/>
        <end position="162"/>
    </location>
    <ligand>
        <name>NAD(+)</name>
        <dbReference type="ChEBI" id="CHEBI:57540"/>
    </ligand>
</feature>
<dbReference type="SUPFAM" id="SSF111331">
    <property type="entry name" value="NAD kinase/diacylglycerol kinase-like"/>
    <property type="match status" value="1"/>
</dbReference>
<name>F2KMM0_ARCVS</name>
<dbReference type="InterPro" id="IPR017438">
    <property type="entry name" value="ATP-NAD_kinase_N"/>
</dbReference>
<evidence type="ECO:0000313" key="10">
    <source>
        <dbReference type="Proteomes" id="UP000008136"/>
    </source>
</evidence>
<keyword evidence="10" id="KW-1185">Reference proteome</keyword>
<dbReference type="Proteomes" id="UP000008136">
    <property type="component" value="Chromosome"/>
</dbReference>
<accession>F2KMM0</accession>
<evidence type="ECO:0000256" key="7">
    <source>
        <dbReference type="ARBA" id="ARBA00023027"/>
    </source>
</evidence>
<evidence type="ECO:0000256" key="6">
    <source>
        <dbReference type="ARBA" id="ARBA00022857"/>
    </source>
</evidence>
<feature type="binding site" evidence="8">
    <location>
        <position position="127"/>
    </location>
    <ligand>
        <name>NAD(+)</name>
        <dbReference type="ChEBI" id="CHEBI:57540"/>
    </ligand>
</feature>
<dbReference type="Pfam" id="PF20143">
    <property type="entry name" value="NAD_kinase_C"/>
    <property type="match status" value="1"/>
</dbReference>
<dbReference type="GO" id="GO:0006741">
    <property type="term" value="P:NADP+ biosynthetic process"/>
    <property type="evidence" value="ECO:0007669"/>
    <property type="project" value="UniProtKB-UniRule"/>
</dbReference>
<keyword evidence="3 8" id="KW-0547">Nucleotide-binding</keyword>
<dbReference type="RefSeq" id="WP_013683880.1">
    <property type="nucleotide sequence ID" value="NC_015320.1"/>
</dbReference>
<dbReference type="AlphaFoldDB" id="F2KMM0"/>
<evidence type="ECO:0000256" key="3">
    <source>
        <dbReference type="ARBA" id="ARBA00022741"/>
    </source>
</evidence>
<dbReference type="InterPro" id="IPR002504">
    <property type="entry name" value="NADK"/>
</dbReference>
<comment type="catalytic activity">
    <reaction evidence="8">
        <text>NAD(+) + ATP = ADP + NADP(+) + H(+)</text>
        <dbReference type="Rhea" id="RHEA:18629"/>
        <dbReference type="ChEBI" id="CHEBI:15378"/>
        <dbReference type="ChEBI" id="CHEBI:30616"/>
        <dbReference type="ChEBI" id="CHEBI:57540"/>
        <dbReference type="ChEBI" id="CHEBI:58349"/>
        <dbReference type="ChEBI" id="CHEBI:456216"/>
        <dbReference type="EC" id="2.7.1.23"/>
    </reaction>
</comment>
<feature type="binding site" evidence="8">
    <location>
        <position position="181"/>
    </location>
    <ligand>
        <name>NAD(+)</name>
        <dbReference type="ChEBI" id="CHEBI:57540"/>
    </ligand>
</feature>
<evidence type="ECO:0000256" key="1">
    <source>
        <dbReference type="ARBA" id="ARBA00022490"/>
    </source>
</evidence>
<dbReference type="GeneID" id="10394327"/>
<comment type="cofactor">
    <cofactor evidence="8">
        <name>a divalent metal cation</name>
        <dbReference type="ChEBI" id="CHEBI:60240"/>
    </cofactor>
</comment>
<dbReference type="PANTHER" id="PTHR20275:SF43">
    <property type="entry name" value="BIFUNCTIONAL NADP PHOSPHATASE_NAD KINASE"/>
    <property type="match status" value="1"/>
</dbReference>
<feature type="binding site" evidence="8">
    <location>
        <position position="146"/>
    </location>
    <ligand>
        <name>NAD(+)</name>
        <dbReference type="ChEBI" id="CHEBI:57540"/>
    </ligand>
</feature>
<keyword evidence="7 8" id="KW-0520">NAD</keyword>
<dbReference type="OrthoDB" id="77798at2157"/>
<comment type="function">
    <text evidence="8">Involved in the regulation of the intracellular balance of NAD and NADP, and is a key enzyme in the biosynthesis of NADP. Catalyzes specifically the phosphorylation on 2'-hydroxyl of the adenosine moiety of NAD to yield NADP.</text>
</comment>
<feature type="binding site" evidence="8">
    <location>
        <position position="144"/>
    </location>
    <ligand>
        <name>NAD(+)</name>
        <dbReference type="ChEBI" id="CHEBI:57540"/>
    </ligand>
</feature>
<evidence type="ECO:0000256" key="8">
    <source>
        <dbReference type="HAMAP-Rule" id="MF_00361"/>
    </source>
</evidence>
<gene>
    <name evidence="8" type="primary">nadK</name>
    <name evidence="9" type="ordered locus">Arcve_1210</name>
</gene>
<dbReference type="GO" id="GO:0005737">
    <property type="term" value="C:cytoplasm"/>
    <property type="evidence" value="ECO:0007669"/>
    <property type="project" value="UniProtKB-SubCell"/>
</dbReference>
<dbReference type="GO" id="GO:0046872">
    <property type="term" value="F:metal ion binding"/>
    <property type="evidence" value="ECO:0007669"/>
    <property type="project" value="UniProtKB-UniRule"/>
</dbReference>
<comment type="caution">
    <text evidence="8">Lacks conserved residue(s) required for the propagation of feature annotation.</text>
</comment>
<dbReference type="GO" id="GO:0019674">
    <property type="term" value="P:NAD+ metabolic process"/>
    <property type="evidence" value="ECO:0007669"/>
    <property type="project" value="InterPro"/>
</dbReference>
<proteinExistence type="inferred from homology"/>
<keyword evidence="2 8" id="KW-0808">Transferase</keyword>
<dbReference type="Gene3D" id="3.40.50.10330">
    <property type="entry name" value="Probable inorganic polyphosphate/atp-NAD kinase, domain 1"/>
    <property type="match status" value="1"/>
</dbReference>
<dbReference type="PANTHER" id="PTHR20275">
    <property type="entry name" value="NAD KINASE"/>
    <property type="match status" value="1"/>
</dbReference>
<feature type="binding site" evidence="8">
    <location>
        <begin position="116"/>
        <end position="117"/>
    </location>
    <ligand>
        <name>NAD(+)</name>
        <dbReference type="ChEBI" id="CHEBI:57540"/>
    </ligand>
</feature>
<protein>
    <recommendedName>
        <fullName evidence="8">NAD kinase</fullName>
        <ecNumber evidence="8">2.7.1.23</ecNumber>
    </recommendedName>
    <alternativeName>
        <fullName evidence="8">ATP-dependent NAD kinase</fullName>
    </alternativeName>
</protein>
<reference evidence="9 10" key="1">
    <citation type="submission" date="2011-03" db="EMBL/GenBank/DDBJ databases">
        <title>The complete genome of Archaeoglobus veneficus SNP6.</title>
        <authorList>
            <consortium name="US DOE Joint Genome Institute (JGI-PGF)"/>
            <person name="Lucas S."/>
            <person name="Copeland A."/>
            <person name="Lapidus A."/>
            <person name="Bruce D."/>
            <person name="Goodwin L."/>
            <person name="Pitluck S."/>
            <person name="Kyrpides N."/>
            <person name="Mavromatis K."/>
            <person name="Pagani I."/>
            <person name="Ivanova N."/>
            <person name="Mikhailova N."/>
            <person name="Lu M."/>
            <person name="Detter J.C."/>
            <person name="Tapia R."/>
            <person name="Han C."/>
            <person name="Land M."/>
            <person name="Hauser L."/>
            <person name="Markowitz V."/>
            <person name="Cheng J.-F."/>
            <person name="Hugenholtz P."/>
            <person name="Woyke T."/>
            <person name="Wu D."/>
            <person name="Spring S."/>
            <person name="Brambilla E."/>
            <person name="Klenk H.-P."/>
            <person name="Eisen J.A."/>
        </authorList>
    </citation>
    <scope>NUCLEOTIDE SEQUENCE [LARGE SCALE GENOMIC DNA]</scope>
    <source>
        <strain evidence="10">SNP6</strain>
    </source>
</reference>
<dbReference type="HAMAP" id="MF_00361">
    <property type="entry name" value="NAD_kinase"/>
    <property type="match status" value="1"/>
</dbReference>
<feature type="binding site" evidence="8">
    <location>
        <position position="154"/>
    </location>
    <ligand>
        <name>NAD(+)</name>
        <dbReference type="ChEBI" id="CHEBI:57540"/>
    </ligand>
</feature>
<dbReference type="Pfam" id="PF01513">
    <property type="entry name" value="NAD_kinase"/>
    <property type="match status" value="1"/>
</dbReference>
<keyword evidence="4 8" id="KW-0418">Kinase</keyword>
<dbReference type="GO" id="GO:0003951">
    <property type="term" value="F:NAD+ kinase activity"/>
    <property type="evidence" value="ECO:0007669"/>
    <property type="project" value="UniProtKB-UniRule"/>
</dbReference>
<dbReference type="InterPro" id="IPR017437">
    <property type="entry name" value="ATP-NAD_kinase_PpnK-typ_C"/>
</dbReference>
<evidence type="ECO:0000256" key="4">
    <source>
        <dbReference type="ARBA" id="ARBA00022777"/>
    </source>
</evidence>
<keyword evidence="1 8" id="KW-0963">Cytoplasm</keyword>
<keyword evidence="6 8" id="KW-0521">NADP</keyword>
<evidence type="ECO:0000256" key="5">
    <source>
        <dbReference type="ARBA" id="ARBA00022840"/>
    </source>
</evidence>
<dbReference type="eggNOG" id="arCOG01348">
    <property type="taxonomic scope" value="Archaea"/>
</dbReference>
<comment type="similarity">
    <text evidence="8">Belongs to the NAD kinase family.</text>
</comment>
<dbReference type="KEGG" id="ave:Arcve_1210"/>
<feature type="binding site" evidence="8">
    <location>
        <begin position="50"/>
        <end position="51"/>
    </location>
    <ligand>
        <name>NAD(+)</name>
        <dbReference type="ChEBI" id="CHEBI:57540"/>
    </ligand>
</feature>